<evidence type="ECO:0000313" key="12">
    <source>
        <dbReference type="EMBL" id="HIZ38369.1"/>
    </source>
</evidence>
<feature type="transmembrane region" description="Helical" evidence="9">
    <location>
        <begin position="126"/>
        <end position="152"/>
    </location>
</feature>
<dbReference type="PANTHER" id="PTHR24221">
    <property type="entry name" value="ATP-BINDING CASSETTE SUB-FAMILY B"/>
    <property type="match status" value="1"/>
</dbReference>
<evidence type="ECO:0000256" key="1">
    <source>
        <dbReference type="ARBA" id="ARBA00004651"/>
    </source>
</evidence>
<comment type="caution">
    <text evidence="12">The sequence shown here is derived from an EMBL/GenBank/DDBJ whole genome shotgun (WGS) entry which is preliminary data.</text>
</comment>
<evidence type="ECO:0000256" key="2">
    <source>
        <dbReference type="ARBA" id="ARBA00022448"/>
    </source>
</evidence>
<dbReference type="InterPro" id="IPR039421">
    <property type="entry name" value="Type_1_exporter"/>
</dbReference>
<dbReference type="GO" id="GO:0140359">
    <property type="term" value="F:ABC-type transporter activity"/>
    <property type="evidence" value="ECO:0007669"/>
    <property type="project" value="InterPro"/>
</dbReference>
<proteinExistence type="predicted"/>
<feature type="transmembrane region" description="Helical" evidence="9">
    <location>
        <begin position="158"/>
        <end position="177"/>
    </location>
</feature>
<dbReference type="AlphaFoldDB" id="A0A9D2EIL2"/>
<feature type="domain" description="ABC transporter" evidence="10">
    <location>
        <begin position="332"/>
        <end position="565"/>
    </location>
</feature>
<dbReference type="PROSITE" id="PS50929">
    <property type="entry name" value="ABC_TM1F"/>
    <property type="match status" value="1"/>
</dbReference>
<dbReference type="SUPFAM" id="SSF52540">
    <property type="entry name" value="P-loop containing nucleoside triphosphate hydrolases"/>
    <property type="match status" value="1"/>
</dbReference>
<dbReference type="InterPro" id="IPR027417">
    <property type="entry name" value="P-loop_NTPase"/>
</dbReference>
<evidence type="ECO:0000256" key="8">
    <source>
        <dbReference type="ARBA" id="ARBA00023136"/>
    </source>
</evidence>
<keyword evidence="6 12" id="KW-0067">ATP-binding</keyword>
<dbReference type="EMBL" id="DXBR01000005">
    <property type="protein sequence ID" value="HIZ38369.1"/>
    <property type="molecule type" value="Genomic_DNA"/>
</dbReference>
<protein>
    <submittedName>
        <fullName evidence="12">ABC transporter ATP-binding protein/permease</fullName>
    </submittedName>
</protein>
<keyword evidence="5" id="KW-0547">Nucleotide-binding</keyword>
<dbReference type="InterPro" id="IPR003593">
    <property type="entry name" value="AAA+_ATPase"/>
</dbReference>
<dbReference type="GO" id="GO:0016887">
    <property type="term" value="F:ATP hydrolysis activity"/>
    <property type="evidence" value="ECO:0007669"/>
    <property type="project" value="InterPro"/>
</dbReference>
<keyword evidence="7 9" id="KW-1133">Transmembrane helix</keyword>
<keyword evidence="2" id="KW-0813">Transport</keyword>
<dbReference type="Gene3D" id="3.40.50.300">
    <property type="entry name" value="P-loop containing nucleotide triphosphate hydrolases"/>
    <property type="match status" value="1"/>
</dbReference>
<dbReference type="PANTHER" id="PTHR24221:SF397">
    <property type="entry name" value="ABC TRANSPORTER, ATP-BINDING TRANSMEMBRANE PROTEIN"/>
    <property type="match status" value="1"/>
</dbReference>
<dbReference type="GO" id="GO:0005524">
    <property type="term" value="F:ATP binding"/>
    <property type="evidence" value="ECO:0007669"/>
    <property type="project" value="UniProtKB-KW"/>
</dbReference>
<evidence type="ECO:0000313" key="13">
    <source>
        <dbReference type="Proteomes" id="UP000824049"/>
    </source>
</evidence>
<dbReference type="InterPro" id="IPR003439">
    <property type="entry name" value="ABC_transporter-like_ATP-bd"/>
</dbReference>
<organism evidence="12 13">
    <name type="scientific">Candidatus Anaerobutyricum stercoris</name>
    <dbReference type="NCBI Taxonomy" id="2838457"/>
    <lineage>
        <taxon>Bacteria</taxon>
        <taxon>Bacillati</taxon>
        <taxon>Bacillota</taxon>
        <taxon>Clostridia</taxon>
        <taxon>Lachnospirales</taxon>
        <taxon>Lachnospiraceae</taxon>
        <taxon>Anaerobutyricum</taxon>
    </lineage>
</organism>
<evidence type="ECO:0000256" key="6">
    <source>
        <dbReference type="ARBA" id="ARBA00022840"/>
    </source>
</evidence>
<sequence>MFKKVLEYAGEYRAKTWQSMMVMLSGVAMSVIPYLFVYQIIAPLLSGGSLTLPAVGLRVIAIALCMVLYALLYVKGLDLSHESAYYTLMNLRISLQGKLEKQPLGAIQEKGVGSLKKMFIDDIESIELLLAHALPEGVANIAIPLFVFIAMFFVDWKLALLSLCSLPLGLVAMMFMYHAGTSKMDAYYGAARKMNNTIVEYINGMEVVKVFNRDGESYQRFETDVKNYRDFTLDWYKVCWPWMALYNSILPCVSLFVLPVGSYLVLRGYSTLPDLVLVLCMSFAVGAPLLRSLSFMSTLPQINYKIESLEAMMNTPPLQQSEKPFAGAGYDISFENVRFTYKEEEVLHGISLKVPEGSLTALVGESGSGKSTLAKLLVHYYDVDSGTVKIGVQDIREMSLEALNDQISYVSQEQFLFNMSLFENIRLGRLDASDEEVMEAAEKAQCGEFLGRLENGIHTMAGDGGKQLSGGERQRISLARAILKDAPIIILDEATAFMDPENEEKMNEAIAEVIRGKTVIVIAHRLHSIINADQICVLSGGNVSDAGTHEQLLSRCPAYQSLWKAAGESAAWKVSAREESTGEGSGVWKFTSKSTIIDAANASGKRKI</sequence>
<dbReference type="CDD" id="cd07346">
    <property type="entry name" value="ABC_6TM_exporters"/>
    <property type="match status" value="1"/>
</dbReference>
<feature type="domain" description="ABC transmembrane type-1" evidence="11">
    <location>
        <begin position="17"/>
        <end position="301"/>
    </location>
</feature>
<evidence type="ECO:0000256" key="4">
    <source>
        <dbReference type="ARBA" id="ARBA00022692"/>
    </source>
</evidence>
<evidence type="ECO:0000256" key="3">
    <source>
        <dbReference type="ARBA" id="ARBA00022475"/>
    </source>
</evidence>
<feature type="transmembrane region" description="Helical" evidence="9">
    <location>
        <begin position="21"/>
        <end position="41"/>
    </location>
</feature>
<dbReference type="FunFam" id="3.40.50.300:FF:000221">
    <property type="entry name" value="Multidrug ABC transporter ATP-binding protein"/>
    <property type="match status" value="1"/>
</dbReference>
<dbReference type="Pfam" id="PF00664">
    <property type="entry name" value="ABC_membrane"/>
    <property type="match status" value="1"/>
</dbReference>
<reference evidence="12" key="2">
    <citation type="submission" date="2021-04" db="EMBL/GenBank/DDBJ databases">
        <authorList>
            <person name="Gilroy R."/>
        </authorList>
    </citation>
    <scope>NUCLEOTIDE SEQUENCE</scope>
    <source>
        <strain evidence="12">CHK179-28034</strain>
    </source>
</reference>
<feature type="transmembrane region" description="Helical" evidence="9">
    <location>
        <begin position="272"/>
        <end position="290"/>
    </location>
</feature>
<comment type="subcellular location">
    <subcellularLocation>
        <location evidence="1">Cell membrane</location>
        <topology evidence="1">Multi-pass membrane protein</topology>
    </subcellularLocation>
</comment>
<accession>A0A9D2EIL2</accession>
<dbReference type="GO" id="GO:0005886">
    <property type="term" value="C:plasma membrane"/>
    <property type="evidence" value="ECO:0007669"/>
    <property type="project" value="UniProtKB-SubCell"/>
</dbReference>
<dbReference type="GO" id="GO:0034040">
    <property type="term" value="F:ATPase-coupled lipid transmembrane transporter activity"/>
    <property type="evidence" value="ECO:0007669"/>
    <property type="project" value="TreeGrafter"/>
</dbReference>
<evidence type="ECO:0000259" key="11">
    <source>
        <dbReference type="PROSITE" id="PS50929"/>
    </source>
</evidence>
<evidence type="ECO:0000256" key="5">
    <source>
        <dbReference type="ARBA" id="ARBA00022741"/>
    </source>
</evidence>
<keyword evidence="3" id="KW-1003">Cell membrane</keyword>
<dbReference type="InterPro" id="IPR017871">
    <property type="entry name" value="ABC_transporter-like_CS"/>
</dbReference>
<dbReference type="SMART" id="SM00382">
    <property type="entry name" value="AAA"/>
    <property type="match status" value="1"/>
</dbReference>
<dbReference type="SUPFAM" id="SSF90123">
    <property type="entry name" value="ABC transporter transmembrane region"/>
    <property type="match status" value="1"/>
</dbReference>
<dbReference type="InterPro" id="IPR036640">
    <property type="entry name" value="ABC1_TM_sf"/>
</dbReference>
<dbReference type="Proteomes" id="UP000824049">
    <property type="component" value="Unassembled WGS sequence"/>
</dbReference>
<feature type="transmembrane region" description="Helical" evidence="9">
    <location>
        <begin position="244"/>
        <end position="266"/>
    </location>
</feature>
<dbReference type="Pfam" id="PF00005">
    <property type="entry name" value="ABC_tran"/>
    <property type="match status" value="1"/>
</dbReference>
<evidence type="ECO:0000256" key="7">
    <source>
        <dbReference type="ARBA" id="ARBA00022989"/>
    </source>
</evidence>
<dbReference type="PROSITE" id="PS50893">
    <property type="entry name" value="ABC_TRANSPORTER_2"/>
    <property type="match status" value="1"/>
</dbReference>
<keyword evidence="4 9" id="KW-0812">Transmembrane</keyword>
<gene>
    <name evidence="12" type="ORF">H9968_00365</name>
</gene>
<feature type="transmembrane region" description="Helical" evidence="9">
    <location>
        <begin position="53"/>
        <end position="74"/>
    </location>
</feature>
<keyword evidence="8 9" id="KW-0472">Membrane</keyword>
<name>A0A9D2EIL2_9FIRM</name>
<evidence type="ECO:0000256" key="9">
    <source>
        <dbReference type="SAM" id="Phobius"/>
    </source>
</evidence>
<dbReference type="Gene3D" id="1.20.1560.10">
    <property type="entry name" value="ABC transporter type 1, transmembrane domain"/>
    <property type="match status" value="1"/>
</dbReference>
<evidence type="ECO:0000259" key="10">
    <source>
        <dbReference type="PROSITE" id="PS50893"/>
    </source>
</evidence>
<dbReference type="InterPro" id="IPR011527">
    <property type="entry name" value="ABC1_TM_dom"/>
</dbReference>
<dbReference type="PROSITE" id="PS00211">
    <property type="entry name" value="ABC_TRANSPORTER_1"/>
    <property type="match status" value="1"/>
</dbReference>
<reference evidence="12" key="1">
    <citation type="journal article" date="2021" name="PeerJ">
        <title>Extensive microbial diversity within the chicken gut microbiome revealed by metagenomics and culture.</title>
        <authorList>
            <person name="Gilroy R."/>
            <person name="Ravi A."/>
            <person name="Getino M."/>
            <person name="Pursley I."/>
            <person name="Horton D.L."/>
            <person name="Alikhan N.F."/>
            <person name="Baker D."/>
            <person name="Gharbi K."/>
            <person name="Hall N."/>
            <person name="Watson M."/>
            <person name="Adriaenssens E.M."/>
            <person name="Foster-Nyarko E."/>
            <person name="Jarju S."/>
            <person name="Secka A."/>
            <person name="Antonio M."/>
            <person name="Oren A."/>
            <person name="Chaudhuri R.R."/>
            <person name="La Ragione R."/>
            <person name="Hildebrand F."/>
            <person name="Pallen M.J."/>
        </authorList>
    </citation>
    <scope>NUCLEOTIDE SEQUENCE</scope>
    <source>
        <strain evidence="12">CHK179-28034</strain>
    </source>
</reference>